<reference evidence="1" key="1">
    <citation type="submission" date="2021-02" db="EMBL/GenBank/DDBJ databases">
        <authorList>
            <person name="Nowell W R."/>
        </authorList>
    </citation>
    <scope>NUCLEOTIDE SEQUENCE</scope>
    <source>
        <strain evidence="1">Ploen Becks lab</strain>
    </source>
</reference>
<organism evidence="1 2">
    <name type="scientific">Brachionus calyciflorus</name>
    <dbReference type="NCBI Taxonomy" id="104777"/>
    <lineage>
        <taxon>Eukaryota</taxon>
        <taxon>Metazoa</taxon>
        <taxon>Spiralia</taxon>
        <taxon>Gnathifera</taxon>
        <taxon>Rotifera</taxon>
        <taxon>Eurotatoria</taxon>
        <taxon>Monogononta</taxon>
        <taxon>Pseudotrocha</taxon>
        <taxon>Ploima</taxon>
        <taxon>Brachionidae</taxon>
        <taxon>Brachionus</taxon>
    </lineage>
</organism>
<accession>A0A813MFC0</accession>
<gene>
    <name evidence="1" type="ORF">OXX778_LOCUS1815</name>
</gene>
<dbReference type="EMBL" id="CAJNOC010000126">
    <property type="protein sequence ID" value="CAF0717413.1"/>
    <property type="molecule type" value="Genomic_DNA"/>
</dbReference>
<comment type="caution">
    <text evidence="1">The sequence shown here is derived from an EMBL/GenBank/DDBJ whole genome shotgun (WGS) entry which is preliminary data.</text>
</comment>
<proteinExistence type="predicted"/>
<protein>
    <submittedName>
        <fullName evidence="1">Uncharacterized protein</fullName>
    </submittedName>
</protein>
<dbReference type="AlphaFoldDB" id="A0A813MFC0"/>
<keyword evidence="2" id="KW-1185">Reference proteome</keyword>
<name>A0A813MFC0_9BILA</name>
<evidence type="ECO:0000313" key="1">
    <source>
        <dbReference type="EMBL" id="CAF0717413.1"/>
    </source>
</evidence>
<evidence type="ECO:0000313" key="2">
    <source>
        <dbReference type="Proteomes" id="UP000663879"/>
    </source>
</evidence>
<sequence>MDEARRVILEEMLRENECLKDWDKSHIEIEINRRIRLNRTETSKAKMDEGLICDILGQKEMEKSKGVTKCEQAQKPNLMIVH</sequence>
<dbReference type="Proteomes" id="UP000663879">
    <property type="component" value="Unassembled WGS sequence"/>
</dbReference>